<dbReference type="Proteomes" id="UP000515203">
    <property type="component" value="Unplaced"/>
</dbReference>
<proteinExistence type="predicted"/>
<feature type="region of interest" description="Disordered" evidence="1">
    <location>
        <begin position="714"/>
        <end position="741"/>
    </location>
</feature>
<dbReference type="PROSITE" id="PS50916">
    <property type="entry name" value="RABBD"/>
    <property type="match status" value="1"/>
</dbReference>
<feature type="compositionally biased region" description="Basic and acidic residues" evidence="1">
    <location>
        <begin position="949"/>
        <end position="958"/>
    </location>
</feature>
<evidence type="ECO:0000259" key="2">
    <source>
        <dbReference type="PROSITE" id="PS50916"/>
    </source>
</evidence>
<dbReference type="RefSeq" id="XP_004626181.1">
    <property type="nucleotide sequence ID" value="XM_004626124.2"/>
</dbReference>
<reference evidence="4" key="1">
    <citation type="submission" date="2025-08" db="UniProtKB">
        <authorList>
            <consortium name="RefSeq"/>
        </authorList>
    </citation>
    <scope>IDENTIFICATION</scope>
</reference>
<feature type="region of interest" description="Disordered" evidence="1">
    <location>
        <begin position="1173"/>
        <end position="1222"/>
    </location>
</feature>
<feature type="compositionally biased region" description="Polar residues" evidence="1">
    <location>
        <begin position="611"/>
        <end position="625"/>
    </location>
</feature>
<gene>
    <name evidence="4" type="primary">Exph5</name>
</gene>
<feature type="compositionally biased region" description="Polar residues" evidence="1">
    <location>
        <begin position="868"/>
        <end position="881"/>
    </location>
</feature>
<dbReference type="InterPro" id="IPR039916">
    <property type="entry name" value="EXPH5"/>
</dbReference>
<feature type="compositionally biased region" description="Polar residues" evidence="1">
    <location>
        <begin position="1927"/>
        <end position="1939"/>
    </location>
</feature>
<feature type="compositionally biased region" description="Low complexity" evidence="1">
    <location>
        <begin position="1911"/>
        <end position="1926"/>
    </location>
</feature>
<name>A0A6P3EXU1_OCTDE</name>
<dbReference type="FunCoup" id="A0A6P3EXU1">
    <property type="interactions" value="161"/>
</dbReference>
<feature type="region of interest" description="Disordered" evidence="1">
    <location>
        <begin position="1325"/>
        <end position="1399"/>
    </location>
</feature>
<feature type="compositionally biased region" description="Basic and acidic residues" evidence="1">
    <location>
        <begin position="1361"/>
        <end position="1378"/>
    </location>
</feature>
<protein>
    <submittedName>
        <fullName evidence="4">Exophilin-5 isoform X1</fullName>
    </submittedName>
</protein>
<dbReference type="GO" id="GO:0045921">
    <property type="term" value="P:positive regulation of exocytosis"/>
    <property type="evidence" value="ECO:0007669"/>
    <property type="project" value="TreeGrafter"/>
</dbReference>
<dbReference type="PANTHER" id="PTHR21469:SF4">
    <property type="entry name" value="EXOPHILIN-5"/>
    <property type="match status" value="1"/>
</dbReference>
<feature type="domain" description="RabBD" evidence="2">
    <location>
        <begin position="7"/>
        <end position="63"/>
    </location>
</feature>
<organism evidence="3 4">
    <name type="scientific">Octodon degus</name>
    <name type="common">Degu</name>
    <name type="synonym">Sciurus degus</name>
    <dbReference type="NCBI Taxonomy" id="10160"/>
    <lineage>
        <taxon>Eukaryota</taxon>
        <taxon>Metazoa</taxon>
        <taxon>Chordata</taxon>
        <taxon>Craniata</taxon>
        <taxon>Vertebrata</taxon>
        <taxon>Euteleostomi</taxon>
        <taxon>Mammalia</taxon>
        <taxon>Eutheria</taxon>
        <taxon>Euarchontoglires</taxon>
        <taxon>Glires</taxon>
        <taxon>Rodentia</taxon>
        <taxon>Hystricomorpha</taxon>
        <taxon>Octodontidae</taxon>
        <taxon>Octodon</taxon>
    </lineage>
</organism>
<dbReference type="GO" id="GO:0071985">
    <property type="term" value="P:multivesicular body sorting pathway"/>
    <property type="evidence" value="ECO:0007669"/>
    <property type="project" value="TreeGrafter"/>
</dbReference>
<feature type="compositionally biased region" description="Polar residues" evidence="1">
    <location>
        <begin position="1325"/>
        <end position="1352"/>
    </location>
</feature>
<evidence type="ECO:0000256" key="1">
    <source>
        <dbReference type="SAM" id="MobiDB-lite"/>
    </source>
</evidence>
<evidence type="ECO:0000313" key="4">
    <source>
        <dbReference type="RefSeq" id="XP_004626181.1"/>
    </source>
</evidence>
<evidence type="ECO:0000313" key="3">
    <source>
        <dbReference type="Proteomes" id="UP000515203"/>
    </source>
</evidence>
<feature type="compositionally biased region" description="Polar residues" evidence="1">
    <location>
        <begin position="937"/>
        <end position="948"/>
    </location>
</feature>
<dbReference type="InParanoid" id="A0A6P3EXU1"/>
<feature type="region of interest" description="Disordered" evidence="1">
    <location>
        <begin position="1785"/>
        <end position="1805"/>
    </location>
</feature>
<feature type="compositionally biased region" description="Polar residues" evidence="1">
    <location>
        <begin position="1001"/>
        <end position="1011"/>
    </location>
</feature>
<feature type="region of interest" description="Disordered" evidence="1">
    <location>
        <begin position="916"/>
        <end position="958"/>
    </location>
</feature>
<feature type="compositionally biased region" description="Basic and acidic residues" evidence="1">
    <location>
        <begin position="1386"/>
        <end position="1396"/>
    </location>
</feature>
<feature type="region of interest" description="Disordered" evidence="1">
    <location>
        <begin position="1730"/>
        <end position="1755"/>
    </location>
</feature>
<feature type="compositionally biased region" description="Basic and acidic residues" evidence="1">
    <location>
        <begin position="1184"/>
        <end position="1198"/>
    </location>
</feature>
<feature type="region of interest" description="Disordered" evidence="1">
    <location>
        <begin position="1001"/>
        <end position="1027"/>
    </location>
</feature>
<keyword evidence="3" id="KW-1185">Reference proteome</keyword>
<dbReference type="CTD" id="23086"/>
<dbReference type="GO" id="GO:0031267">
    <property type="term" value="F:small GTPase binding"/>
    <property type="evidence" value="ECO:0007669"/>
    <property type="project" value="InterPro"/>
</dbReference>
<dbReference type="Gene3D" id="6.10.250.3000">
    <property type="match status" value="1"/>
</dbReference>
<feature type="region of interest" description="Disordered" evidence="1">
    <location>
        <begin position="1911"/>
        <end position="1972"/>
    </location>
</feature>
<feature type="region of interest" description="Disordered" evidence="1">
    <location>
        <begin position="338"/>
        <end position="397"/>
    </location>
</feature>
<feature type="region of interest" description="Disordered" evidence="1">
    <location>
        <begin position="605"/>
        <end position="638"/>
    </location>
</feature>
<feature type="compositionally biased region" description="Acidic residues" evidence="1">
    <location>
        <begin position="1948"/>
        <end position="1964"/>
    </location>
</feature>
<dbReference type="GO" id="GO:0005768">
    <property type="term" value="C:endosome"/>
    <property type="evidence" value="ECO:0007669"/>
    <property type="project" value="TreeGrafter"/>
</dbReference>
<feature type="compositionally biased region" description="Polar residues" evidence="1">
    <location>
        <begin position="1538"/>
        <end position="1552"/>
    </location>
</feature>
<feature type="region of interest" description="Disordered" evidence="1">
    <location>
        <begin position="1522"/>
        <end position="1559"/>
    </location>
</feature>
<feature type="compositionally biased region" description="Basic and acidic residues" evidence="1">
    <location>
        <begin position="918"/>
        <end position="936"/>
    </location>
</feature>
<feature type="compositionally biased region" description="Polar residues" evidence="1">
    <location>
        <begin position="844"/>
        <end position="853"/>
    </location>
</feature>
<dbReference type="GO" id="GO:0006886">
    <property type="term" value="P:intracellular protein transport"/>
    <property type="evidence" value="ECO:0007669"/>
    <property type="project" value="InterPro"/>
</dbReference>
<dbReference type="PANTHER" id="PTHR21469">
    <property type="entry name" value="EXOPHILIN-5"/>
    <property type="match status" value="1"/>
</dbReference>
<dbReference type="GO" id="GO:0050714">
    <property type="term" value="P:positive regulation of protein secretion"/>
    <property type="evidence" value="ECO:0007669"/>
    <property type="project" value="TreeGrafter"/>
</dbReference>
<dbReference type="GeneID" id="101579099"/>
<feature type="region of interest" description="Disordered" evidence="1">
    <location>
        <begin position="1642"/>
        <end position="1715"/>
    </location>
</feature>
<feature type="compositionally biased region" description="Polar residues" evidence="1">
    <location>
        <begin position="1476"/>
        <end position="1485"/>
    </location>
</feature>
<sequence length="1972" mass="218868">MTKVPQGADLSFLNEEEARKILRVLERNEELQRAEKARISKLQKTKRDIRWLQGVTGEWFEEIQRKKFCNETDVSQMFKQPLIYRLREEMAKNVELQTSRPDHVTNSKPPTSVPSWPSFRSSLASLFSFRKSEKELFKLQSLGQKGCDGQVGPPVSARGPTAETKLYNSPLKHQPVDSAFVSKPATMREGSGMPPLWDVSVLENEFFQVLDDLDSTLAQEQSTSSVNASAPYNYGSRTQFSHCYSTGNRHSNITGRHKNRYNETSNMSIYDILRPGAPREGFKTFSPRTKTIYDMYRTRGPSISKEDYVPKNTFGSTSLCFDSRQRPAVGATRHFTARSSHFPAATQSKSRFTPPNYQQSPKRTPLSSIIWNRSDASRDRQSQQEFLTAPSPMEMDPADQCVNPRYFQGNRTHELYHSQNVYQSVHLNAPMDNAMSSDAFENLENMPFYQQDNPFARSFFSSTFGQSREHQFVQSSFWDHREEHISWSDFDQSRKPFVYSNRDFEMISIEADSVPAAQGHGVPFQHWEPLSTGYGTDVFRGQEEPHPWKADFHTTPLESMEISNSIENQFGTQNIYSMPGSSYHLKSSASGHCQDSSPVQTHIRKEPYSSRMDQTLASSSKTSFPQIPDDKRNSQSPTFLNSTITLQKVIPNKPDTLPIGSHTGVTTAYSNSTDLSPFAETQLNSLVTEMNNEKESTVFILEDKQLNKVAQTDMTGDIPPPVSQTDRQTDPLPDFQKPLSQEPIKSDKMSFKVSTTVHSKGSPRGFPRKDTSKFSLLYRDKPTELKKEKCFPGNRKLDSTASLLFSQKSRTPPCFPSPDPSCHLELKVNNADFSDTIQNNIWHSGHLDNQNTELPEETASLDTEREQSSTTHSTNCSKHTTSCDSLDLSSAPLDSSPSNDASLDAFGILSTTVFSKRRPSDKSPSLEEREEIDNGRKNQNNQFTVSSLEKQKNNDSHRSVNDKVCDVITCHSYSPFRSGSGKGKGRVRRHISYIEKLSKLDSTSVPTTEGRSLTEENQSESKPSEHSTIYCTLPRKSASCPIYGKQSESKIVAASIRNGPPPFQIKNNMGGPGGKYTADELSPISPESMSKCSRVVSDSALFPPEATATMTGMKVIRPASVRKGPLPFLIQRAVSCPLGELCASTRSEDREKAVGSDTDASAMTLRPWERITDPLESNPATRGGRKEFSQECTEKDGEISASATSVGTLSGEDPLRSGVEVSEKGSGKALHIFKTTSTFSVSGDEDNVKCLEVVSIYYTLPRKPSKKFRDLLQQYIQSTNSLTESLQMDTEIFSKALEEDKGSYSTHVQSGTSSSEDLKLLGNPTQTRLSHTTDSPAAFQSPNGSSEPTLQERTCAGADVSLHKGESKTREIPSHNLDKTPLGVPENKKERGKPWKNETLGTSFVLQDKSATEEQSADCQLSANAGDSVLSGLLAHPEDNNENSQTGRSSGKCVGSGIPIIATESGSWSQKDHTAVGTQDISGGSQPREVREKTGTECQKLTDKIFPDSESQAIFLTPALHEPQFVDKTQPGEPDLESLQSESRKLQGSQEANVAESRRVRGEMQKLAWDRTLHAGGNNKHNTNLDDLEQVENRLPTTLKASRKFPAKDLSPRRHVATIFYKGGSKSDFDHLSLGREKCRSLAEPTGEGSMGNDGMTAEATELSSREASRHSHNQNSNSISKLHQDELNAVSESTPKHENSESATVGEEGESGTSAPQFAFTSLREAGFSDHQRRSELPLEPALKSPVSISLSSCQQQQGRNLSLQWEPEPHLYRSKSLKSINVQSDLPCKSHPPKVRGRHLSESTSIDNALSRLTLRDELPTNNGYSRRFKSFSELPNYDDSESWTLCSSKAKAGPKSASSIARPIDYGIFGKEQQLAFLENVKRSLTQGRLWKPSFLKNPGFLKDDVISSSNTSESLSSNSPSSQVPGGSLSPSETLNIYEKDPVDSDCDTDTTTDDEYYLNENDKESEL</sequence>
<feature type="region of interest" description="Disordered" evidence="1">
    <location>
        <begin position="844"/>
        <end position="881"/>
    </location>
</feature>
<feature type="compositionally biased region" description="Polar residues" evidence="1">
    <location>
        <begin position="345"/>
        <end position="371"/>
    </location>
</feature>
<dbReference type="InterPro" id="IPR010911">
    <property type="entry name" value="Rab_BD"/>
</dbReference>
<accession>A0A6P3EXU1</accession>
<dbReference type="OrthoDB" id="9908998at2759"/>
<feature type="region of interest" description="Disordered" evidence="1">
    <location>
        <begin position="1431"/>
        <end position="1495"/>
    </location>
</feature>